<evidence type="ECO:0000313" key="4">
    <source>
        <dbReference type="Proteomes" id="UP000250245"/>
    </source>
</evidence>
<organism evidence="3 4">
    <name type="scientific">Mobiluncus curtisii</name>
    <dbReference type="NCBI Taxonomy" id="2051"/>
    <lineage>
        <taxon>Bacteria</taxon>
        <taxon>Bacillati</taxon>
        <taxon>Actinomycetota</taxon>
        <taxon>Actinomycetes</taxon>
        <taxon>Actinomycetales</taxon>
        <taxon>Actinomycetaceae</taxon>
        <taxon>Mobiluncus</taxon>
    </lineage>
</organism>
<protein>
    <recommendedName>
        <fullName evidence="5">Phage minor structural protein GP20</fullName>
    </recommendedName>
</protein>
<dbReference type="Proteomes" id="UP000250245">
    <property type="component" value="Unassembled WGS sequence"/>
</dbReference>
<keyword evidence="1" id="KW-0175">Coiled coil</keyword>
<dbReference type="AlphaFoldDB" id="A0A2X2YPS5"/>
<reference evidence="3 4" key="1">
    <citation type="submission" date="2018-06" db="EMBL/GenBank/DDBJ databases">
        <authorList>
            <consortium name="Pathogen Informatics"/>
            <person name="Doyle S."/>
        </authorList>
    </citation>
    <scope>NUCLEOTIDE SEQUENCE [LARGE SCALE GENOMIC DNA]</scope>
    <source>
        <strain evidence="3 4">NCTC11820</strain>
    </source>
</reference>
<dbReference type="GeneID" id="55565473"/>
<evidence type="ECO:0008006" key="5">
    <source>
        <dbReference type="Google" id="ProtNLM"/>
    </source>
</evidence>
<feature type="coiled-coil region" evidence="1">
    <location>
        <begin position="56"/>
        <end position="96"/>
    </location>
</feature>
<feature type="region of interest" description="Disordered" evidence="2">
    <location>
        <begin position="1"/>
        <end position="32"/>
    </location>
</feature>
<gene>
    <name evidence="3" type="ORF">NCTC11820_01234</name>
</gene>
<feature type="compositionally biased region" description="Low complexity" evidence="2">
    <location>
        <begin position="8"/>
        <end position="25"/>
    </location>
</feature>
<name>A0A2X2YPS5_9ACTO</name>
<dbReference type="EMBL" id="UASJ01000001">
    <property type="protein sequence ID" value="SQB64891.1"/>
    <property type="molecule type" value="Genomic_DNA"/>
</dbReference>
<dbReference type="RefSeq" id="WP_013189334.1">
    <property type="nucleotide sequence ID" value="NZ_CP068112.1"/>
</dbReference>
<evidence type="ECO:0000256" key="2">
    <source>
        <dbReference type="SAM" id="MobiDB-lite"/>
    </source>
</evidence>
<evidence type="ECO:0000313" key="3">
    <source>
        <dbReference type="EMBL" id="SQB64891.1"/>
    </source>
</evidence>
<proteinExistence type="predicted"/>
<evidence type="ECO:0000256" key="1">
    <source>
        <dbReference type="SAM" id="Coils"/>
    </source>
</evidence>
<accession>A0A2X2YPS5</accession>
<sequence>MPETNTNAEQPQAAAASAGVPAADSVPKESRTFTQEEVNAFLAEDRRKTAKKYEGFDALKAKLAQYESSKTDAEKLQEKVAELERANRDAVRAKVASQYGMPIELVTGETEEECVAQGEAFKKVLADAKPAGPSSKVLGNPTKGAPALNSDVLENALRAKLGIA</sequence>